<sequence length="305" mass="34527">MCARRQRQQRGIIATALLASLQEYQERRSTSRALPPTGSRGVPHTQSFQEPMIQGVTYMAPQYHEPVDPNPPAYEEATGQSPSVAEQPQYPSIADEKRQLYRLSTEEQVPPHVHANYQPNTGLDTNAIPQLNTNVHDSVPRSVPVPTIVTPVTPVTPAYSPHPTTSTSRHHESSGHSNIPSNAPNAREVLAHLLESIAIYYDTQMKLNADKPSKVRQLEHKKERKLEKAEKKFNEHLAKGKDTERSEAKLAKRAEKMDKWTEWVLKKNIERDEKWQQRDQKWQQRAAARGRGCPGQVPVQTTSHV</sequence>
<feature type="region of interest" description="Disordered" evidence="1">
    <location>
        <begin position="66"/>
        <end position="88"/>
    </location>
</feature>
<feature type="region of interest" description="Disordered" evidence="1">
    <location>
        <begin position="274"/>
        <end position="305"/>
    </location>
</feature>
<dbReference type="Proteomes" id="UP001365542">
    <property type="component" value="Unassembled WGS sequence"/>
</dbReference>
<evidence type="ECO:0000256" key="1">
    <source>
        <dbReference type="SAM" id="MobiDB-lite"/>
    </source>
</evidence>
<feature type="region of interest" description="Disordered" evidence="1">
    <location>
        <begin position="25"/>
        <end position="45"/>
    </location>
</feature>
<comment type="caution">
    <text evidence="2">The sequence shown here is derived from an EMBL/GenBank/DDBJ whole genome shotgun (WGS) entry which is preliminary data.</text>
</comment>
<reference evidence="2 3" key="1">
    <citation type="submission" date="2019-10" db="EMBL/GenBank/DDBJ databases">
        <authorList>
            <person name="Palmer J.M."/>
        </authorList>
    </citation>
    <scope>NUCLEOTIDE SEQUENCE [LARGE SCALE GENOMIC DNA]</scope>
    <source>
        <strain evidence="2 3">TWF694</strain>
    </source>
</reference>
<feature type="region of interest" description="Disordered" evidence="1">
    <location>
        <begin position="154"/>
        <end position="183"/>
    </location>
</feature>
<evidence type="ECO:0000313" key="2">
    <source>
        <dbReference type="EMBL" id="KAK6532105.1"/>
    </source>
</evidence>
<dbReference type="EMBL" id="JAVHJO010000012">
    <property type="protein sequence ID" value="KAK6532105.1"/>
    <property type="molecule type" value="Genomic_DNA"/>
</dbReference>
<proteinExistence type="predicted"/>
<evidence type="ECO:0000313" key="3">
    <source>
        <dbReference type="Proteomes" id="UP001365542"/>
    </source>
</evidence>
<organism evidence="2 3">
    <name type="scientific">Orbilia ellipsospora</name>
    <dbReference type="NCBI Taxonomy" id="2528407"/>
    <lineage>
        <taxon>Eukaryota</taxon>
        <taxon>Fungi</taxon>
        <taxon>Dikarya</taxon>
        <taxon>Ascomycota</taxon>
        <taxon>Pezizomycotina</taxon>
        <taxon>Orbiliomycetes</taxon>
        <taxon>Orbiliales</taxon>
        <taxon>Orbiliaceae</taxon>
        <taxon>Orbilia</taxon>
    </lineage>
</organism>
<accession>A0AAV9X134</accession>
<keyword evidence="3" id="KW-1185">Reference proteome</keyword>
<dbReference type="AlphaFoldDB" id="A0AAV9X134"/>
<name>A0AAV9X134_9PEZI</name>
<protein>
    <submittedName>
        <fullName evidence="2">Uncharacterized protein</fullName>
    </submittedName>
</protein>
<gene>
    <name evidence="2" type="ORF">TWF694_003267</name>
</gene>
<feature type="compositionally biased region" description="Polar residues" evidence="1">
    <location>
        <begin position="78"/>
        <end position="88"/>
    </location>
</feature>